<keyword evidence="2" id="KW-0732">Signal</keyword>
<keyword evidence="3" id="KW-0456">Lyase</keyword>
<feature type="coiled-coil region" evidence="1">
    <location>
        <begin position="35"/>
        <end position="69"/>
    </location>
</feature>
<sequence length="180" mass="20897">MKRTTRAFAAGMLFATTILAIVHYTNDKQYTTISEQQYEQIVAERNELAEKLEKQKKEIEKTTPSQKEKVYIYTLTIAKGEASRDVANRLEQAHIIDDAQSFLTYLDTHQLTRALRPGTYVVTSDMSYEQITKKSQNKDVRCWTSFSFSRLNRNVFPLLNKIRSQRCLSRDLQCVQCSEP</sequence>
<evidence type="ECO:0000313" key="4">
    <source>
        <dbReference type="Proteomes" id="UP000286434"/>
    </source>
</evidence>
<organism evidence="3 4">
    <name type="scientific">Anoxybacillus flavithermus</name>
    <dbReference type="NCBI Taxonomy" id="33934"/>
    <lineage>
        <taxon>Bacteria</taxon>
        <taxon>Bacillati</taxon>
        <taxon>Bacillota</taxon>
        <taxon>Bacilli</taxon>
        <taxon>Bacillales</taxon>
        <taxon>Anoxybacillaceae</taxon>
        <taxon>Anoxybacillus</taxon>
    </lineage>
</organism>
<feature type="signal peptide" evidence="2">
    <location>
        <begin position="1"/>
        <end position="20"/>
    </location>
</feature>
<dbReference type="EMBL" id="SBBW01000004">
    <property type="protein sequence ID" value="RWU15942.1"/>
    <property type="molecule type" value="Genomic_DNA"/>
</dbReference>
<dbReference type="RefSeq" id="WP_128356447.1">
    <property type="nucleotide sequence ID" value="NZ_JABJUR010000018.1"/>
</dbReference>
<dbReference type="Pfam" id="PF02618">
    <property type="entry name" value="YceG"/>
    <property type="match status" value="1"/>
</dbReference>
<accession>A0AAX2A3D0</accession>
<name>A0AAX2A3D0_9BACL</name>
<proteinExistence type="predicted"/>
<evidence type="ECO:0000256" key="2">
    <source>
        <dbReference type="SAM" id="SignalP"/>
    </source>
</evidence>
<reference evidence="3 4" key="1">
    <citation type="submission" date="2019-01" db="EMBL/GenBank/DDBJ databases">
        <title>Anoxybacillus flavithermus in powdered infant formula.</title>
        <authorList>
            <person name="Rhee M.S."/>
            <person name="Choi I.-G."/>
            <person name="Cho T.J."/>
            <person name="Park B."/>
        </authorList>
    </citation>
    <scope>NUCLEOTIDE SEQUENCE [LARGE SCALE GENOMIC DNA]</scope>
    <source>
        <strain evidence="3 4">FHS-PPAM212</strain>
    </source>
</reference>
<protein>
    <submittedName>
        <fullName evidence="3">Aminodeoxychorismate lyase</fullName>
    </submittedName>
</protein>
<dbReference type="GO" id="GO:0016829">
    <property type="term" value="F:lyase activity"/>
    <property type="evidence" value="ECO:0007669"/>
    <property type="project" value="UniProtKB-KW"/>
</dbReference>
<keyword evidence="1" id="KW-0175">Coiled coil</keyword>
<feature type="chain" id="PRO_5043387828" evidence="2">
    <location>
        <begin position="21"/>
        <end position="180"/>
    </location>
</feature>
<gene>
    <name evidence="3" type="ORF">EA138_02205</name>
</gene>
<evidence type="ECO:0000313" key="3">
    <source>
        <dbReference type="EMBL" id="RWU15942.1"/>
    </source>
</evidence>
<dbReference type="Proteomes" id="UP000286434">
    <property type="component" value="Unassembled WGS sequence"/>
</dbReference>
<evidence type="ECO:0000256" key="1">
    <source>
        <dbReference type="SAM" id="Coils"/>
    </source>
</evidence>
<dbReference type="AlphaFoldDB" id="A0AAX2A3D0"/>
<comment type="caution">
    <text evidence="3">The sequence shown here is derived from an EMBL/GenBank/DDBJ whole genome shotgun (WGS) entry which is preliminary data.</text>
</comment>
<dbReference type="Gene3D" id="3.30.1490.480">
    <property type="entry name" value="Endolytic murein transglycosylase"/>
    <property type="match status" value="1"/>
</dbReference>
<dbReference type="InterPro" id="IPR003770">
    <property type="entry name" value="MLTG-like"/>
</dbReference>